<dbReference type="EMBL" id="JBGBZA010000002">
    <property type="protein sequence ID" value="MEY9320449.1"/>
    <property type="molecule type" value="Genomic_DNA"/>
</dbReference>
<name>A0ABV4FBL5_BRAEL</name>
<proteinExistence type="predicted"/>
<reference evidence="1 2" key="1">
    <citation type="submission" date="2024-07" db="EMBL/GenBank/DDBJ databases">
        <title>Genomic Encyclopedia of Type Strains, Phase V (KMG-V): Genome sequencing to study the core and pangenomes of soil and plant-associated prokaryotes.</title>
        <authorList>
            <person name="Whitman W."/>
        </authorList>
    </citation>
    <scope>NUCLEOTIDE SEQUENCE [LARGE SCALE GENOMIC DNA]</scope>
    <source>
        <strain evidence="1 2">USDA 415</strain>
    </source>
</reference>
<dbReference type="Proteomes" id="UP001565471">
    <property type="component" value="Unassembled WGS sequence"/>
</dbReference>
<gene>
    <name evidence="1" type="ORF">ABIF29_007248</name>
</gene>
<keyword evidence="2" id="KW-1185">Reference proteome</keyword>
<evidence type="ECO:0000313" key="2">
    <source>
        <dbReference type="Proteomes" id="UP001565471"/>
    </source>
</evidence>
<dbReference type="RefSeq" id="WP_253576841.1">
    <property type="nucleotide sequence ID" value="NZ_CP126026.1"/>
</dbReference>
<accession>A0ABV4FBL5</accession>
<comment type="caution">
    <text evidence="1">The sequence shown here is derived from an EMBL/GenBank/DDBJ whole genome shotgun (WGS) entry which is preliminary data.</text>
</comment>
<evidence type="ECO:0008006" key="3">
    <source>
        <dbReference type="Google" id="ProtNLM"/>
    </source>
</evidence>
<protein>
    <recommendedName>
        <fullName evidence="3">Transcriptional regulator</fullName>
    </recommendedName>
</protein>
<organism evidence="1 2">
    <name type="scientific">Bradyrhizobium elkanii</name>
    <dbReference type="NCBI Taxonomy" id="29448"/>
    <lineage>
        <taxon>Bacteria</taxon>
        <taxon>Pseudomonadati</taxon>
        <taxon>Pseudomonadota</taxon>
        <taxon>Alphaproteobacteria</taxon>
        <taxon>Hyphomicrobiales</taxon>
        <taxon>Nitrobacteraceae</taxon>
        <taxon>Bradyrhizobium</taxon>
    </lineage>
</organism>
<sequence>MPIERLTYRFAVRLKISPRAARSLAKRRQLPRSLSDDGNALLCVDLAEMRHKPRLTMDFLFLDATEEEDQYHN</sequence>
<evidence type="ECO:0000313" key="1">
    <source>
        <dbReference type="EMBL" id="MEY9320449.1"/>
    </source>
</evidence>